<accession>A0A2D0NGU5</accession>
<evidence type="ECO:0000256" key="3">
    <source>
        <dbReference type="ARBA" id="ARBA00022452"/>
    </source>
</evidence>
<keyword evidence="11" id="KW-0675">Receptor</keyword>
<dbReference type="Gene3D" id="2.40.170.20">
    <property type="entry name" value="TonB-dependent receptor, beta-barrel domain"/>
    <property type="match status" value="2"/>
</dbReference>
<dbReference type="SUPFAM" id="SSF49464">
    <property type="entry name" value="Carboxypeptidase regulatory domain-like"/>
    <property type="match status" value="1"/>
</dbReference>
<evidence type="ECO:0000256" key="2">
    <source>
        <dbReference type="ARBA" id="ARBA00022448"/>
    </source>
</evidence>
<comment type="similarity">
    <text evidence="8">Belongs to the TonB-dependent receptor family.</text>
</comment>
<evidence type="ECO:0000256" key="4">
    <source>
        <dbReference type="ARBA" id="ARBA00022692"/>
    </source>
</evidence>
<dbReference type="PANTHER" id="PTHR30069">
    <property type="entry name" value="TONB-DEPENDENT OUTER MEMBRANE RECEPTOR"/>
    <property type="match status" value="1"/>
</dbReference>
<dbReference type="InterPro" id="IPR039426">
    <property type="entry name" value="TonB-dep_rcpt-like"/>
</dbReference>
<dbReference type="EMBL" id="PDUD01000009">
    <property type="protein sequence ID" value="PHN07715.1"/>
    <property type="molecule type" value="Genomic_DNA"/>
</dbReference>
<reference evidence="11 12" key="1">
    <citation type="submission" date="2017-10" db="EMBL/GenBank/DDBJ databases">
        <title>The draft genome sequence of Lewinella nigricans NBRC 102662.</title>
        <authorList>
            <person name="Wang K."/>
        </authorList>
    </citation>
    <scope>NUCLEOTIDE SEQUENCE [LARGE SCALE GENOMIC DNA]</scope>
    <source>
        <strain evidence="11 12">NBRC 102662</strain>
    </source>
</reference>
<feature type="domain" description="TonB-dependent receptor plug" evidence="10">
    <location>
        <begin position="121"/>
        <end position="220"/>
    </location>
</feature>
<evidence type="ECO:0000256" key="5">
    <source>
        <dbReference type="ARBA" id="ARBA00022729"/>
    </source>
</evidence>
<dbReference type="GO" id="GO:0015344">
    <property type="term" value="F:siderophore uptake transmembrane transporter activity"/>
    <property type="evidence" value="ECO:0007669"/>
    <property type="project" value="TreeGrafter"/>
</dbReference>
<keyword evidence="4 8" id="KW-0812">Transmembrane</keyword>
<proteinExistence type="inferred from homology"/>
<dbReference type="Gene3D" id="2.170.130.10">
    <property type="entry name" value="TonB-dependent receptor, plug domain"/>
    <property type="match status" value="1"/>
</dbReference>
<evidence type="ECO:0000259" key="10">
    <source>
        <dbReference type="Pfam" id="PF07715"/>
    </source>
</evidence>
<evidence type="ECO:0000256" key="8">
    <source>
        <dbReference type="PROSITE-ProRule" id="PRU01360"/>
    </source>
</evidence>
<comment type="subcellular location">
    <subcellularLocation>
        <location evidence="1 8">Cell outer membrane</location>
        <topology evidence="1 8">Multi-pass membrane protein</topology>
    </subcellularLocation>
</comment>
<dbReference type="AlphaFoldDB" id="A0A2D0NGU5"/>
<evidence type="ECO:0000256" key="9">
    <source>
        <dbReference type="SAM" id="SignalP"/>
    </source>
</evidence>
<evidence type="ECO:0000313" key="12">
    <source>
        <dbReference type="Proteomes" id="UP000223913"/>
    </source>
</evidence>
<evidence type="ECO:0000256" key="7">
    <source>
        <dbReference type="ARBA" id="ARBA00023237"/>
    </source>
</evidence>
<dbReference type="InterPro" id="IPR012910">
    <property type="entry name" value="Plug_dom"/>
</dbReference>
<dbReference type="Gene3D" id="2.60.40.1120">
    <property type="entry name" value="Carboxypeptidase-like, regulatory domain"/>
    <property type="match status" value="1"/>
</dbReference>
<protein>
    <submittedName>
        <fullName evidence="11">TonB-dependent receptor</fullName>
    </submittedName>
</protein>
<dbReference type="Pfam" id="PF07715">
    <property type="entry name" value="Plug"/>
    <property type="match status" value="1"/>
</dbReference>
<feature type="chain" id="PRO_5013016914" evidence="9">
    <location>
        <begin position="20"/>
        <end position="775"/>
    </location>
</feature>
<organism evidence="11 12">
    <name type="scientific">Flavilitoribacter nigricans (strain ATCC 23147 / DSM 23189 / NBRC 102662 / NCIMB 1420 / SS-2)</name>
    <name type="common">Lewinella nigricans</name>
    <dbReference type="NCBI Taxonomy" id="1122177"/>
    <lineage>
        <taxon>Bacteria</taxon>
        <taxon>Pseudomonadati</taxon>
        <taxon>Bacteroidota</taxon>
        <taxon>Saprospiria</taxon>
        <taxon>Saprospirales</taxon>
        <taxon>Lewinellaceae</taxon>
        <taxon>Flavilitoribacter</taxon>
    </lineage>
</organism>
<evidence type="ECO:0000256" key="6">
    <source>
        <dbReference type="ARBA" id="ARBA00023136"/>
    </source>
</evidence>
<dbReference type="InterPro" id="IPR037066">
    <property type="entry name" value="Plug_dom_sf"/>
</dbReference>
<dbReference type="GO" id="GO:0044718">
    <property type="term" value="P:siderophore transmembrane transport"/>
    <property type="evidence" value="ECO:0007669"/>
    <property type="project" value="TreeGrafter"/>
</dbReference>
<keyword evidence="7 8" id="KW-0998">Cell outer membrane</keyword>
<dbReference type="InterPro" id="IPR036942">
    <property type="entry name" value="Beta-barrel_TonB_sf"/>
</dbReference>
<sequence>MKLYFALACILLFAGSVWAQTGTIRGNVYDQETGAPILFANIRLADTPLGTNTDDNGFFSLNNVPVGSYTLIATYLGYDSTAQRITLAGDGINYQRIVMTPNAINLTTVDISGQRERARSEVNVSTLTVTPKEIKSLPSAGGEADIAQYLPILPGIISSGDQGGQLYIRGGSPVQNKILLDGMTIYNPFHSIGLFSVFETETVRSIDVLTGGFNAQYGGRISAVVDIKTREGNKQRFGGLVSASPFQAKALIEGPIKKLDPETGNSISFLFTAKHSYLNETSALLYPYATDTTYYAFAAGDTSLQDIADLGLPFQYTDFYGKVSFVGGGGSKLDLFGMNFRDRFDFVGISTVDWTNSGGGAHFILVPPNSDIVMDGTVAYSKYDITSVESDGRPKNSQVVNYTAALNFTYYGLNNQFDYGFEFTGFNTDFSFTNVFDIPFQQRDFTTEIAGYVKYRQQLGRLVIDPGLRFHYYASQSKLSIEPRFGLKYNATDHLRFKMAGGLYSQNLISTVSEQDVVNFFVGFLAGPEQMLFLPNSAQTSKDRIQRAFHGIAGVEVDLNNHTTLNVEPYYKGFTQLISINRNKLRGQDPDFQTETGEAYGVDLSLRYERANWYAWLTYSLAKVNRDDGEQVYPTIFDRRHNVNALLTYAFGADRQWSASLRWNLGSGFPFTRTQGFYEQAPLGTDLLTTDILTGNFDIGTILSEERNDGRLSYYHRLDASLKRQWTWGKYGEIEANVSVTNLYNRDNVFYVDRMTNRRVNQLPVLPSAGLIVRF</sequence>
<feature type="signal peptide" evidence="9">
    <location>
        <begin position="1"/>
        <end position="19"/>
    </location>
</feature>
<keyword evidence="3 8" id="KW-1134">Transmembrane beta strand</keyword>
<dbReference type="Proteomes" id="UP000223913">
    <property type="component" value="Unassembled WGS sequence"/>
</dbReference>
<evidence type="ECO:0000313" key="11">
    <source>
        <dbReference type="EMBL" id="PHN07715.1"/>
    </source>
</evidence>
<keyword evidence="6 8" id="KW-0472">Membrane</keyword>
<dbReference type="SUPFAM" id="SSF56935">
    <property type="entry name" value="Porins"/>
    <property type="match status" value="1"/>
</dbReference>
<dbReference type="OrthoDB" id="9803050at2"/>
<keyword evidence="2 8" id="KW-0813">Transport</keyword>
<dbReference type="Pfam" id="PF13715">
    <property type="entry name" value="CarbopepD_reg_2"/>
    <property type="match status" value="1"/>
</dbReference>
<gene>
    <name evidence="11" type="ORF">CRP01_05070</name>
</gene>
<dbReference type="GO" id="GO:0009279">
    <property type="term" value="C:cell outer membrane"/>
    <property type="evidence" value="ECO:0007669"/>
    <property type="project" value="UniProtKB-SubCell"/>
</dbReference>
<name>A0A2D0NGU5_FLAN2</name>
<evidence type="ECO:0000256" key="1">
    <source>
        <dbReference type="ARBA" id="ARBA00004571"/>
    </source>
</evidence>
<dbReference type="PANTHER" id="PTHR30069:SF29">
    <property type="entry name" value="HEMOGLOBIN AND HEMOGLOBIN-HAPTOGLOBIN-BINDING PROTEIN 1-RELATED"/>
    <property type="match status" value="1"/>
</dbReference>
<keyword evidence="5 9" id="KW-0732">Signal</keyword>
<comment type="caution">
    <text evidence="11">The sequence shown here is derived from an EMBL/GenBank/DDBJ whole genome shotgun (WGS) entry which is preliminary data.</text>
</comment>
<dbReference type="PROSITE" id="PS52016">
    <property type="entry name" value="TONB_DEPENDENT_REC_3"/>
    <property type="match status" value="1"/>
</dbReference>
<keyword evidence="12" id="KW-1185">Reference proteome</keyword>
<dbReference type="InterPro" id="IPR008969">
    <property type="entry name" value="CarboxyPept-like_regulatory"/>
</dbReference>